<evidence type="ECO:0000313" key="2">
    <source>
        <dbReference type="Proteomes" id="UP000249393"/>
    </source>
</evidence>
<comment type="caution">
    <text evidence="1">The sequence shown here is derived from an EMBL/GenBank/DDBJ whole genome shotgun (WGS) entry which is preliminary data.</text>
</comment>
<protein>
    <submittedName>
        <fullName evidence="1">Uncharacterized protein</fullName>
    </submittedName>
</protein>
<dbReference type="RefSeq" id="WP_304275223.1">
    <property type="nucleotide sequence ID" value="NZ_QFQZ01000012.1"/>
</dbReference>
<name>A0A2W5XDX8_9CAUL</name>
<evidence type="ECO:0000313" key="1">
    <source>
        <dbReference type="EMBL" id="PZR35781.1"/>
    </source>
</evidence>
<accession>A0A2W5XDX8</accession>
<dbReference type="Proteomes" id="UP000249393">
    <property type="component" value="Unassembled WGS sequence"/>
</dbReference>
<gene>
    <name evidence="1" type="ORF">DI526_05695</name>
</gene>
<dbReference type="EMBL" id="QFQZ01000012">
    <property type="protein sequence ID" value="PZR35781.1"/>
    <property type="molecule type" value="Genomic_DNA"/>
</dbReference>
<dbReference type="AlphaFoldDB" id="A0A2W5XDX8"/>
<sequence length="114" mass="12034">MSFAIRADGVLTPLPYQPFEVGGIQYPANVLTLWSPEDLAEIGVYPRIEADPAPAGQVIEAVTLELRDGVVYETPTYGPAPPSQVPARISEIASDFGLTPSQVVALVQAVAALT</sequence>
<proteinExistence type="predicted"/>
<organism evidence="1 2">
    <name type="scientific">Caulobacter segnis</name>
    <dbReference type="NCBI Taxonomy" id="88688"/>
    <lineage>
        <taxon>Bacteria</taxon>
        <taxon>Pseudomonadati</taxon>
        <taxon>Pseudomonadota</taxon>
        <taxon>Alphaproteobacteria</taxon>
        <taxon>Caulobacterales</taxon>
        <taxon>Caulobacteraceae</taxon>
        <taxon>Caulobacter</taxon>
    </lineage>
</organism>
<reference evidence="1 2" key="1">
    <citation type="submission" date="2017-08" db="EMBL/GenBank/DDBJ databases">
        <title>Infants hospitalized years apart are colonized by the same room-sourced microbial strains.</title>
        <authorList>
            <person name="Brooks B."/>
            <person name="Olm M.R."/>
            <person name="Firek B.A."/>
            <person name="Baker R."/>
            <person name="Thomas B.C."/>
            <person name="Morowitz M.J."/>
            <person name="Banfield J.F."/>
        </authorList>
    </citation>
    <scope>NUCLEOTIDE SEQUENCE [LARGE SCALE GENOMIC DNA]</scope>
    <source>
        <strain evidence="1">S2_003_000_R2_4</strain>
    </source>
</reference>